<evidence type="ECO:0000313" key="1">
    <source>
        <dbReference type="EMBL" id="KAF3587446.1"/>
    </source>
</evidence>
<dbReference type="EMBL" id="QGKX02000088">
    <property type="protein sequence ID" value="KAF3587446.1"/>
    <property type="molecule type" value="Genomic_DNA"/>
</dbReference>
<dbReference type="Gene3D" id="3.40.50.1100">
    <property type="match status" value="1"/>
</dbReference>
<proteinExistence type="predicted"/>
<dbReference type="Proteomes" id="UP000712600">
    <property type="component" value="Unassembled WGS sequence"/>
</dbReference>
<dbReference type="InterPro" id="IPR036052">
    <property type="entry name" value="TrpB-like_PALP_sf"/>
</dbReference>
<protein>
    <recommendedName>
        <fullName evidence="3">Tryptophan synthase</fullName>
    </recommendedName>
</protein>
<comment type="caution">
    <text evidence="1">The sequence shown here is derived from an EMBL/GenBank/DDBJ whole genome shotgun (WGS) entry which is preliminary data.</text>
</comment>
<organism evidence="1 2">
    <name type="scientific">Brassica cretica</name>
    <name type="common">Mustard</name>
    <dbReference type="NCBI Taxonomy" id="69181"/>
    <lineage>
        <taxon>Eukaryota</taxon>
        <taxon>Viridiplantae</taxon>
        <taxon>Streptophyta</taxon>
        <taxon>Embryophyta</taxon>
        <taxon>Tracheophyta</taxon>
        <taxon>Spermatophyta</taxon>
        <taxon>Magnoliopsida</taxon>
        <taxon>eudicotyledons</taxon>
        <taxon>Gunneridae</taxon>
        <taxon>Pentapetalae</taxon>
        <taxon>rosids</taxon>
        <taxon>malvids</taxon>
        <taxon>Brassicales</taxon>
        <taxon>Brassicaceae</taxon>
        <taxon>Brassiceae</taxon>
        <taxon>Brassica</taxon>
    </lineage>
</organism>
<dbReference type="AlphaFoldDB" id="A0A8S9S3Z6"/>
<accession>A0A8S9S3Z6</accession>
<sequence>MTAGSDPTLWQRPDSFGRFGKFGGQYVPETLMHALSVLETLIEAQMEPMKFRRSDNEQQLAPEIGDEYSSPITSPNLHGQFIKAATEEQHEP</sequence>
<name>A0A8S9S3Z6_BRACR</name>
<reference evidence="1" key="1">
    <citation type="submission" date="2019-12" db="EMBL/GenBank/DDBJ databases">
        <title>Genome sequencing and annotation of Brassica cretica.</title>
        <authorList>
            <person name="Studholme D.J."/>
            <person name="Sarris P."/>
        </authorList>
    </citation>
    <scope>NUCLEOTIDE SEQUENCE</scope>
    <source>
        <strain evidence="1">PFS-109/04</strain>
        <tissue evidence="1">Leaf</tissue>
    </source>
</reference>
<gene>
    <name evidence="1" type="ORF">F2Q69_00027661</name>
</gene>
<evidence type="ECO:0008006" key="3">
    <source>
        <dbReference type="Google" id="ProtNLM"/>
    </source>
</evidence>
<evidence type="ECO:0000313" key="2">
    <source>
        <dbReference type="Proteomes" id="UP000712600"/>
    </source>
</evidence>